<dbReference type="Proteomes" id="UP000823612">
    <property type="component" value="Unassembled WGS sequence"/>
</dbReference>
<evidence type="ECO:0000256" key="1">
    <source>
        <dbReference type="ARBA" id="ARBA00009670"/>
    </source>
</evidence>
<keyword evidence="2" id="KW-0812">Transmembrane</keyword>
<reference evidence="4" key="1">
    <citation type="submission" date="2020-10" db="EMBL/GenBank/DDBJ databases">
        <authorList>
            <person name="Gilroy R."/>
        </authorList>
    </citation>
    <scope>NUCLEOTIDE SEQUENCE</scope>
    <source>
        <strain evidence="4">2889</strain>
    </source>
</reference>
<feature type="non-terminal residue" evidence="4">
    <location>
        <position position="1"/>
    </location>
</feature>
<feature type="domain" description="ABC1 atypical kinase-like" evidence="3">
    <location>
        <begin position="1"/>
        <end position="124"/>
    </location>
</feature>
<dbReference type="InterPro" id="IPR004147">
    <property type="entry name" value="ABC1_dom"/>
</dbReference>
<dbReference type="InterPro" id="IPR050154">
    <property type="entry name" value="UbiB_kinase"/>
</dbReference>
<reference evidence="4" key="2">
    <citation type="journal article" date="2021" name="PeerJ">
        <title>Extensive microbial diversity within the chicken gut microbiome revealed by metagenomics and culture.</title>
        <authorList>
            <person name="Gilroy R."/>
            <person name="Ravi A."/>
            <person name="Getino M."/>
            <person name="Pursley I."/>
            <person name="Horton D.L."/>
            <person name="Alikhan N.F."/>
            <person name="Baker D."/>
            <person name="Gharbi K."/>
            <person name="Hall N."/>
            <person name="Watson M."/>
            <person name="Adriaenssens E.M."/>
            <person name="Foster-Nyarko E."/>
            <person name="Jarju S."/>
            <person name="Secka A."/>
            <person name="Antonio M."/>
            <person name="Oren A."/>
            <person name="Chaudhuri R.R."/>
            <person name="La Ragione R."/>
            <person name="Hildebrand F."/>
            <person name="Pallen M.J."/>
        </authorList>
    </citation>
    <scope>NUCLEOTIDE SEQUENCE</scope>
    <source>
        <strain evidence="4">2889</strain>
    </source>
</reference>
<keyword evidence="4" id="KW-0808">Transferase</keyword>
<dbReference type="InterPro" id="IPR011009">
    <property type="entry name" value="Kinase-like_dom_sf"/>
</dbReference>
<dbReference type="CDD" id="cd05121">
    <property type="entry name" value="ABC1_ADCK3-like"/>
    <property type="match status" value="1"/>
</dbReference>
<keyword evidence="4" id="KW-0418">Kinase</keyword>
<keyword evidence="2" id="KW-0472">Membrane</keyword>
<evidence type="ECO:0000259" key="3">
    <source>
        <dbReference type="Pfam" id="PF03109"/>
    </source>
</evidence>
<gene>
    <name evidence="4" type="ORF">IAB08_07670</name>
</gene>
<protein>
    <submittedName>
        <fullName evidence="4">AarF/ABC1/UbiB kinase family protein</fullName>
    </submittedName>
</protein>
<dbReference type="AlphaFoldDB" id="A0A9D9DXK0"/>
<dbReference type="PANTHER" id="PTHR10566">
    <property type="entry name" value="CHAPERONE-ACTIVITY OF BC1 COMPLEX CABC1 -RELATED"/>
    <property type="match status" value="1"/>
</dbReference>
<dbReference type="PANTHER" id="PTHR10566:SF113">
    <property type="entry name" value="PROTEIN ACTIVITY OF BC1 COMPLEX KINASE 7, CHLOROPLASTIC"/>
    <property type="match status" value="1"/>
</dbReference>
<name>A0A9D9DXK0_9BACT</name>
<comment type="similarity">
    <text evidence="1">Belongs to the protein kinase superfamily. ADCK protein kinase family.</text>
</comment>
<dbReference type="EMBL" id="JADIMZ010000112">
    <property type="protein sequence ID" value="MBO8433154.1"/>
    <property type="molecule type" value="Genomic_DNA"/>
</dbReference>
<keyword evidence="2" id="KW-1133">Transmembrane helix</keyword>
<dbReference type="GO" id="GO:0016301">
    <property type="term" value="F:kinase activity"/>
    <property type="evidence" value="ECO:0007669"/>
    <property type="project" value="UniProtKB-KW"/>
</dbReference>
<evidence type="ECO:0000313" key="4">
    <source>
        <dbReference type="EMBL" id="MBO8433154.1"/>
    </source>
</evidence>
<dbReference type="SUPFAM" id="SSF56112">
    <property type="entry name" value="Protein kinase-like (PK-like)"/>
    <property type="match status" value="1"/>
</dbReference>
<feature type="transmembrane region" description="Helical" evidence="2">
    <location>
        <begin position="287"/>
        <end position="305"/>
    </location>
</feature>
<evidence type="ECO:0000256" key="2">
    <source>
        <dbReference type="SAM" id="Phobius"/>
    </source>
</evidence>
<organism evidence="4 5">
    <name type="scientific">Candidatus Pullibacteroides excrementavium</name>
    <dbReference type="NCBI Taxonomy" id="2840905"/>
    <lineage>
        <taxon>Bacteria</taxon>
        <taxon>Pseudomonadati</taxon>
        <taxon>Bacteroidota</taxon>
        <taxon>Bacteroidia</taxon>
        <taxon>Bacteroidales</taxon>
        <taxon>Candidatus Pullibacteroides</taxon>
    </lineage>
</organism>
<evidence type="ECO:0000313" key="5">
    <source>
        <dbReference type="Proteomes" id="UP000823612"/>
    </source>
</evidence>
<feature type="transmembrane region" description="Helical" evidence="2">
    <location>
        <begin position="311"/>
        <end position="333"/>
    </location>
</feature>
<dbReference type="Pfam" id="PF03109">
    <property type="entry name" value="ABC1"/>
    <property type="match status" value="1"/>
</dbReference>
<sequence length="337" mass="37854">MSRFAGMFEDNPKVYIPKVYSEYTTKRLLVMEKINGLPPDHIKELKAAGYDLHEIAVTGANALLKMIMEEGFFHADPHPGNIFIMSGNVVCFIDFGMVGSLRPREMNFIANFLISFVRKNPKAMGSALLSLSGKQFYQDMDELEFELDSLLKRVGNVPVEEINFASLMQSCINILVKHQLRVPSGMFMLGKSLLTLQRFAGELDPNLPITPLVLPYAKRLVSNQYNVSRLAGSVFDTLWDYINMARSLPVQVNEILYKLKEGKISHEIKVDDASSMNRAFRNAANRIVLAILLMALFVGSALLTALAPEIIYGKILLIASSAIILIMLLGRIFRKRY</sequence>
<accession>A0A9D9DXK0</accession>
<comment type="caution">
    <text evidence="4">The sequence shown here is derived from an EMBL/GenBank/DDBJ whole genome shotgun (WGS) entry which is preliminary data.</text>
</comment>
<proteinExistence type="inferred from homology"/>